<dbReference type="SUPFAM" id="SSF52540">
    <property type="entry name" value="P-loop containing nucleoside triphosphate hydrolases"/>
    <property type="match status" value="1"/>
</dbReference>
<evidence type="ECO:0000256" key="5">
    <source>
        <dbReference type="ARBA" id="ARBA00023125"/>
    </source>
</evidence>
<dbReference type="InterPro" id="IPR027417">
    <property type="entry name" value="P-loop_NTPase"/>
</dbReference>
<keyword evidence="2" id="KW-0058">Aromatic hydrocarbons catabolism</keyword>
<dbReference type="KEGG" id="fwa:DCMF_24575"/>
<dbReference type="CDD" id="cd00130">
    <property type="entry name" value="PAS"/>
    <property type="match status" value="2"/>
</dbReference>
<dbReference type="PROSITE" id="PS50112">
    <property type="entry name" value="PAS"/>
    <property type="match status" value="2"/>
</dbReference>
<keyword evidence="1" id="KW-0547">Nucleotide-binding</keyword>
<dbReference type="SMART" id="SM00382">
    <property type="entry name" value="AAA"/>
    <property type="match status" value="1"/>
</dbReference>
<dbReference type="InterPro" id="IPR058031">
    <property type="entry name" value="AAA_lid_NorR"/>
</dbReference>
<evidence type="ECO:0000259" key="10">
    <source>
        <dbReference type="PROSITE" id="PS50045"/>
    </source>
</evidence>
<sequence>MIEDFSPTPWSIHQQDSIKDALAKFSESRSNMLPVINGNNEVIGSLSLFDLLLPVQDSAKLNENICRWMEDRLVPLKSDKNHDPVVDKNNFRVILADQNDRAELFNLSSDSSYFWRDHEKLEYELLRQITENVYCGIVTINETGKVVVYNASAQRLLKLKKEDILGKNIKTVRALEDFSKLILDHKGQGRHKLSLGDVTFVINLTPLFRNNLRIGVLAVFHESAKTECVSQELKVTETLLKEINIFIESSYDGLFVTDNQGRVIRVNAAWEKIFSVSRQDVIGQKAKDLVKRGVYGKSAAQEVLDTGKSATVMFENKGRKILATGTPVFNSQGEITTVVVNVRDITQLEDLRCQLEKQQQLTEKYSQEIKEIRRQQQVFPGIICHSKIMVQVMDMVSRVAEVDSTVLITGESGVGKEMIAGLLHKLSPRRNGPMIKINCSAIPQTLLESELFGYERGAFTGASVQGKIGLFELANGGTLMLDEIGETAIELQAKLLRVIQEKEIIKVGGSKSKKIDVRIVAATNRDLKKMIQERTFREDLFYRLNVIRINVPSLRERTEDIVPLSLFFLEKYNKKYNKNKRLSSFLINSLNDYNWPGNIRELENLIENLVILARNDEITVDDLPENYKQPVISDQRIVVNGVMPIKKAIELVELQLIQNARERYGSTRKIANALGINQSTVVRKMAVQRHQ</sequence>
<dbReference type="InterPro" id="IPR002078">
    <property type="entry name" value="Sigma_54_int"/>
</dbReference>
<dbReference type="Pfam" id="PF18024">
    <property type="entry name" value="HTH_50"/>
    <property type="match status" value="1"/>
</dbReference>
<dbReference type="InterPro" id="IPR025943">
    <property type="entry name" value="Sigma_54_int_dom_ATP-bd_2"/>
</dbReference>
<dbReference type="Pfam" id="PF00158">
    <property type="entry name" value="Sigma54_activat"/>
    <property type="match status" value="1"/>
</dbReference>
<proteinExistence type="predicted"/>
<keyword evidence="14" id="KW-1185">Reference proteome</keyword>
<protein>
    <recommendedName>
        <fullName evidence="7">HTH-type transcriptional regulatory protein TyrR</fullName>
    </recommendedName>
</protein>
<evidence type="ECO:0000256" key="4">
    <source>
        <dbReference type="ARBA" id="ARBA00023015"/>
    </source>
</evidence>
<organism evidence="13 14">
    <name type="scientific">Formimonas warabiya</name>
    <dbReference type="NCBI Taxonomy" id="1761012"/>
    <lineage>
        <taxon>Bacteria</taxon>
        <taxon>Bacillati</taxon>
        <taxon>Bacillota</taxon>
        <taxon>Clostridia</taxon>
        <taxon>Eubacteriales</taxon>
        <taxon>Peptococcaceae</taxon>
        <taxon>Candidatus Formimonas</taxon>
    </lineage>
</organism>
<keyword evidence="8" id="KW-0129">CBS domain</keyword>
<dbReference type="Proteomes" id="UP000323521">
    <property type="component" value="Chromosome"/>
</dbReference>
<evidence type="ECO:0000256" key="3">
    <source>
        <dbReference type="ARBA" id="ARBA00022840"/>
    </source>
</evidence>
<evidence type="ECO:0000259" key="11">
    <source>
        <dbReference type="PROSITE" id="PS50112"/>
    </source>
</evidence>
<evidence type="ECO:0000256" key="1">
    <source>
        <dbReference type="ARBA" id="ARBA00022741"/>
    </source>
</evidence>
<dbReference type="Gene3D" id="3.90.1280.20">
    <property type="match status" value="1"/>
</dbReference>
<keyword evidence="3" id="KW-0067">ATP-binding</keyword>
<evidence type="ECO:0000256" key="2">
    <source>
        <dbReference type="ARBA" id="ARBA00022797"/>
    </source>
</evidence>
<keyword evidence="9" id="KW-0175">Coiled coil</keyword>
<dbReference type="InterPro" id="IPR030828">
    <property type="entry name" value="HTH_TyrR"/>
</dbReference>
<dbReference type="SUPFAM" id="SSF46689">
    <property type="entry name" value="Homeodomain-like"/>
    <property type="match status" value="1"/>
</dbReference>
<dbReference type="SUPFAM" id="SSF55785">
    <property type="entry name" value="PYP-like sensor domain (PAS domain)"/>
    <property type="match status" value="2"/>
</dbReference>
<accession>A0A3G1L2J4</accession>
<keyword evidence="6" id="KW-0804">Transcription</keyword>
<dbReference type="PANTHER" id="PTHR32071:SF57">
    <property type="entry name" value="C4-DICARBOXYLATE TRANSPORT TRANSCRIPTIONAL REGULATORY PROTEIN DCTD"/>
    <property type="match status" value="1"/>
</dbReference>
<dbReference type="InterPro" id="IPR035965">
    <property type="entry name" value="PAS-like_dom_sf"/>
</dbReference>
<dbReference type="Pfam" id="PF00989">
    <property type="entry name" value="PAS"/>
    <property type="match status" value="1"/>
</dbReference>
<dbReference type="Pfam" id="PF08448">
    <property type="entry name" value="PAS_4"/>
    <property type="match status" value="1"/>
</dbReference>
<feature type="domain" description="Sigma-54 factor interaction" evidence="10">
    <location>
        <begin position="382"/>
        <end position="611"/>
    </location>
</feature>
<dbReference type="InterPro" id="IPR013656">
    <property type="entry name" value="PAS_4"/>
</dbReference>
<evidence type="ECO:0000256" key="6">
    <source>
        <dbReference type="ARBA" id="ARBA00023163"/>
    </source>
</evidence>
<evidence type="ECO:0000256" key="9">
    <source>
        <dbReference type="SAM" id="Coils"/>
    </source>
</evidence>
<dbReference type="Gene3D" id="3.30.450.20">
    <property type="entry name" value="PAS domain"/>
    <property type="match status" value="2"/>
</dbReference>
<evidence type="ECO:0000313" key="13">
    <source>
        <dbReference type="EMBL" id="ATW28880.1"/>
    </source>
</evidence>
<name>A0A3G1L2J4_FORW1</name>
<dbReference type="AlphaFoldDB" id="A0A3G1L2J4"/>
<gene>
    <name evidence="13" type="ORF">DCMF_24575</name>
</gene>
<dbReference type="SUPFAM" id="SSF54631">
    <property type="entry name" value="CBS-domain pair"/>
    <property type="match status" value="1"/>
</dbReference>
<dbReference type="Pfam" id="PF25601">
    <property type="entry name" value="AAA_lid_14"/>
    <property type="match status" value="1"/>
</dbReference>
<dbReference type="SMART" id="SM00091">
    <property type="entry name" value="PAS"/>
    <property type="match status" value="2"/>
</dbReference>
<dbReference type="PROSITE" id="PS00676">
    <property type="entry name" value="SIGMA54_INTERACT_2"/>
    <property type="match status" value="1"/>
</dbReference>
<dbReference type="InterPro" id="IPR000644">
    <property type="entry name" value="CBS_dom"/>
</dbReference>
<dbReference type="NCBIfam" id="TIGR00229">
    <property type="entry name" value="sensory_box"/>
    <property type="match status" value="1"/>
</dbReference>
<dbReference type="PROSITE" id="PS50045">
    <property type="entry name" value="SIGMA54_INTERACT_4"/>
    <property type="match status" value="1"/>
</dbReference>
<dbReference type="InterPro" id="IPR013767">
    <property type="entry name" value="PAS_fold"/>
</dbReference>
<dbReference type="GO" id="GO:0005524">
    <property type="term" value="F:ATP binding"/>
    <property type="evidence" value="ECO:0007669"/>
    <property type="project" value="UniProtKB-KW"/>
</dbReference>
<dbReference type="InterPro" id="IPR003593">
    <property type="entry name" value="AAA+_ATPase"/>
</dbReference>
<evidence type="ECO:0000256" key="7">
    <source>
        <dbReference type="ARBA" id="ARBA00029500"/>
    </source>
</evidence>
<dbReference type="InterPro" id="IPR046342">
    <property type="entry name" value="CBS_dom_sf"/>
</dbReference>
<keyword evidence="4" id="KW-0805">Transcription regulation</keyword>
<feature type="domain" description="PAS" evidence="11">
    <location>
        <begin position="122"/>
        <end position="168"/>
    </location>
</feature>
<dbReference type="PROSITE" id="PS00675">
    <property type="entry name" value="SIGMA54_INTERACT_1"/>
    <property type="match status" value="1"/>
</dbReference>
<reference evidence="13 14" key="1">
    <citation type="submission" date="2016-10" db="EMBL/GenBank/DDBJ databases">
        <title>Complete Genome Sequence of Peptococcaceae strain DCMF.</title>
        <authorList>
            <person name="Edwards R.J."/>
            <person name="Holland S.I."/>
            <person name="Deshpande N.P."/>
            <person name="Wong Y.K."/>
            <person name="Ertan H."/>
            <person name="Manefield M."/>
            <person name="Russell T.L."/>
            <person name="Lee M.J."/>
        </authorList>
    </citation>
    <scope>NUCLEOTIDE SEQUENCE [LARGE SCALE GENOMIC DNA]</scope>
    <source>
        <strain evidence="13 14">DCMF</strain>
    </source>
</reference>
<dbReference type="InterPro" id="IPR025944">
    <property type="entry name" value="Sigma_54_int_dom_CS"/>
</dbReference>
<dbReference type="GO" id="GO:0003677">
    <property type="term" value="F:DNA binding"/>
    <property type="evidence" value="ECO:0007669"/>
    <property type="project" value="UniProtKB-KW"/>
</dbReference>
<evidence type="ECO:0000259" key="12">
    <source>
        <dbReference type="PROSITE" id="PS51371"/>
    </source>
</evidence>
<dbReference type="Gene3D" id="3.40.50.300">
    <property type="entry name" value="P-loop containing nucleotide triphosphate hydrolases"/>
    <property type="match status" value="1"/>
</dbReference>
<dbReference type="Pfam" id="PF00571">
    <property type="entry name" value="CBS"/>
    <property type="match status" value="1"/>
</dbReference>
<dbReference type="PROSITE" id="PS00688">
    <property type="entry name" value="SIGMA54_INTERACT_3"/>
    <property type="match status" value="1"/>
</dbReference>
<evidence type="ECO:0000256" key="8">
    <source>
        <dbReference type="PROSITE-ProRule" id="PRU00703"/>
    </source>
</evidence>
<dbReference type="FunFam" id="3.40.50.300:FF:000006">
    <property type="entry name" value="DNA-binding transcriptional regulator NtrC"/>
    <property type="match status" value="1"/>
</dbReference>
<keyword evidence="5" id="KW-0238">DNA-binding</keyword>
<dbReference type="EMBL" id="CP017634">
    <property type="protein sequence ID" value="ATW28880.1"/>
    <property type="molecule type" value="Genomic_DNA"/>
</dbReference>
<dbReference type="InterPro" id="IPR009057">
    <property type="entry name" value="Homeodomain-like_sf"/>
</dbReference>
<dbReference type="CDD" id="cd00009">
    <property type="entry name" value="AAA"/>
    <property type="match status" value="1"/>
</dbReference>
<dbReference type="InterPro" id="IPR000014">
    <property type="entry name" value="PAS"/>
</dbReference>
<evidence type="ECO:0000313" key="14">
    <source>
        <dbReference type="Proteomes" id="UP000323521"/>
    </source>
</evidence>
<feature type="domain" description="CBS" evidence="12">
    <location>
        <begin position="5"/>
        <end position="61"/>
    </location>
</feature>
<dbReference type="Gene3D" id="1.10.8.60">
    <property type="match status" value="1"/>
</dbReference>
<dbReference type="Gene3D" id="1.10.10.60">
    <property type="entry name" value="Homeodomain-like"/>
    <property type="match status" value="1"/>
</dbReference>
<dbReference type="GO" id="GO:0006355">
    <property type="term" value="P:regulation of DNA-templated transcription"/>
    <property type="evidence" value="ECO:0007669"/>
    <property type="project" value="InterPro"/>
</dbReference>
<feature type="coiled-coil region" evidence="9">
    <location>
        <begin position="348"/>
        <end position="375"/>
    </location>
</feature>
<dbReference type="PROSITE" id="PS51371">
    <property type="entry name" value="CBS"/>
    <property type="match status" value="1"/>
</dbReference>
<dbReference type="InterPro" id="IPR025662">
    <property type="entry name" value="Sigma_54_int_dom_ATP-bd_1"/>
</dbReference>
<feature type="domain" description="PAS" evidence="11">
    <location>
        <begin position="239"/>
        <end position="284"/>
    </location>
</feature>
<dbReference type="PANTHER" id="PTHR32071">
    <property type="entry name" value="TRANSCRIPTIONAL REGULATORY PROTEIN"/>
    <property type="match status" value="1"/>
</dbReference>